<dbReference type="EMBL" id="KN818222">
    <property type="protein sequence ID" value="KIL71210.1"/>
    <property type="molecule type" value="Genomic_DNA"/>
</dbReference>
<accession>A0A0C2T5L7</accession>
<dbReference type="HOGENOM" id="CLU_2978621_0_0_1"/>
<dbReference type="AlphaFoldDB" id="A0A0C2T5L7"/>
<keyword evidence="2" id="KW-1185">Reference proteome</keyword>
<name>A0A0C2T5L7_AMAMK</name>
<gene>
    <name evidence="1" type="ORF">M378DRAFT_154702</name>
</gene>
<sequence>MLRRPGIAVTIYTRSQGSTRMRSPLKDGYALCLTSVAPSLSFIRALPYQIHTPPLMEV</sequence>
<protein>
    <submittedName>
        <fullName evidence="1">Uncharacterized protein</fullName>
    </submittedName>
</protein>
<proteinExistence type="predicted"/>
<evidence type="ECO:0000313" key="1">
    <source>
        <dbReference type="EMBL" id="KIL71210.1"/>
    </source>
</evidence>
<organism evidence="1 2">
    <name type="scientific">Amanita muscaria (strain Koide BX008)</name>
    <dbReference type="NCBI Taxonomy" id="946122"/>
    <lineage>
        <taxon>Eukaryota</taxon>
        <taxon>Fungi</taxon>
        <taxon>Dikarya</taxon>
        <taxon>Basidiomycota</taxon>
        <taxon>Agaricomycotina</taxon>
        <taxon>Agaricomycetes</taxon>
        <taxon>Agaricomycetidae</taxon>
        <taxon>Agaricales</taxon>
        <taxon>Pluteineae</taxon>
        <taxon>Amanitaceae</taxon>
        <taxon>Amanita</taxon>
    </lineage>
</organism>
<evidence type="ECO:0000313" key="2">
    <source>
        <dbReference type="Proteomes" id="UP000054549"/>
    </source>
</evidence>
<dbReference type="InParanoid" id="A0A0C2T5L7"/>
<dbReference type="Proteomes" id="UP000054549">
    <property type="component" value="Unassembled WGS sequence"/>
</dbReference>
<reference evidence="1 2" key="1">
    <citation type="submission" date="2014-04" db="EMBL/GenBank/DDBJ databases">
        <title>Evolutionary Origins and Diversification of the Mycorrhizal Mutualists.</title>
        <authorList>
            <consortium name="DOE Joint Genome Institute"/>
            <consortium name="Mycorrhizal Genomics Consortium"/>
            <person name="Kohler A."/>
            <person name="Kuo A."/>
            <person name="Nagy L.G."/>
            <person name="Floudas D."/>
            <person name="Copeland A."/>
            <person name="Barry K.W."/>
            <person name="Cichocki N."/>
            <person name="Veneault-Fourrey C."/>
            <person name="LaButti K."/>
            <person name="Lindquist E.A."/>
            <person name="Lipzen A."/>
            <person name="Lundell T."/>
            <person name="Morin E."/>
            <person name="Murat C."/>
            <person name="Riley R."/>
            <person name="Ohm R."/>
            <person name="Sun H."/>
            <person name="Tunlid A."/>
            <person name="Henrissat B."/>
            <person name="Grigoriev I.V."/>
            <person name="Hibbett D.S."/>
            <person name="Martin F."/>
        </authorList>
    </citation>
    <scope>NUCLEOTIDE SEQUENCE [LARGE SCALE GENOMIC DNA]</scope>
    <source>
        <strain evidence="1 2">Koide BX008</strain>
    </source>
</reference>